<dbReference type="GO" id="GO:0016301">
    <property type="term" value="F:kinase activity"/>
    <property type="evidence" value="ECO:0007669"/>
    <property type="project" value="UniProtKB-KW"/>
</dbReference>
<evidence type="ECO:0000259" key="3">
    <source>
        <dbReference type="Pfam" id="PF00294"/>
    </source>
</evidence>
<evidence type="ECO:0000256" key="1">
    <source>
        <dbReference type="ARBA" id="ARBA00022679"/>
    </source>
</evidence>
<dbReference type="Pfam" id="PF00294">
    <property type="entry name" value="PfkB"/>
    <property type="match status" value="1"/>
</dbReference>
<dbReference type="CDD" id="cd01941">
    <property type="entry name" value="YeiC_kinase_like"/>
    <property type="match status" value="1"/>
</dbReference>
<organism evidence="4 5">
    <name type="scientific">Janthinobacterium lividum</name>
    <dbReference type="NCBI Taxonomy" id="29581"/>
    <lineage>
        <taxon>Bacteria</taxon>
        <taxon>Pseudomonadati</taxon>
        <taxon>Pseudomonadota</taxon>
        <taxon>Betaproteobacteria</taxon>
        <taxon>Burkholderiales</taxon>
        <taxon>Oxalobacteraceae</taxon>
        <taxon>Janthinobacterium</taxon>
    </lineage>
</organism>
<gene>
    <name evidence="4" type="ORF">SAMN03097694_2552</name>
</gene>
<evidence type="ECO:0000313" key="4">
    <source>
        <dbReference type="EMBL" id="SFX60387.1"/>
    </source>
</evidence>
<dbReference type="Gene3D" id="1.10.10.10">
    <property type="entry name" value="Winged helix-like DNA-binding domain superfamily/Winged helix DNA-binding domain"/>
    <property type="match status" value="1"/>
</dbReference>
<dbReference type="Pfam" id="PF13412">
    <property type="entry name" value="HTH_24"/>
    <property type="match status" value="1"/>
</dbReference>
<dbReference type="AlphaFoldDB" id="A0AB38C831"/>
<comment type="caution">
    <text evidence="4">The sequence shown here is derived from an EMBL/GenBank/DDBJ whole genome shotgun (WGS) entry which is preliminary data.</text>
</comment>
<dbReference type="Gene3D" id="3.40.1190.20">
    <property type="match status" value="1"/>
</dbReference>
<reference evidence="4 5" key="1">
    <citation type="submission" date="2016-11" db="EMBL/GenBank/DDBJ databases">
        <authorList>
            <person name="Varghese N."/>
            <person name="Submissions S."/>
        </authorList>
    </citation>
    <scope>NUCLEOTIDE SEQUENCE [LARGE SCALE GENOMIC DNA]</scope>
    <source>
        <strain evidence="4 5">NFR18</strain>
    </source>
</reference>
<name>A0AB38C831_9BURK</name>
<keyword evidence="1" id="KW-0808">Transferase</keyword>
<dbReference type="PROSITE" id="PS00583">
    <property type="entry name" value="PFKB_KINASES_1"/>
    <property type="match status" value="1"/>
</dbReference>
<dbReference type="PANTHER" id="PTHR10584:SF166">
    <property type="entry name" value="RIBOKINASE"/>
    <property type="match status" value="1"/>
</dbReference>
<sequence length="400" mass="42674">MFTVTDKCLNPSENPVTDTNKKDQLYTLIRNNPFISQQDLASELGLSRSAVAGHIAGLIRERRLLGRAYVLPDSRPVLCIGAANLDRKMRTLATLQMGTSNPVRSEEVFGGVGRNIAENLARLSIPVALLTALGDDAAGHALQTHAEDAGIDMRGSLHLSNTSSGTYTAVLDEHGEMLLAMANMQLYEQLTPAFLHSRQPQRAAAALTVCDLNLGHDSVQALLADARQDAAHATPLVIVAVSQPKMAHLPQDLSGLHLLILNRGELETRVARALPTATDLRAACREVQRQGARQMIVTCGSEGVYFTDGNSLDAPIVHLAAREVDAVDVTGAGDAFSAAVCWSLYHDSSDLKLACRRGLKLAAMTLESAATVSPQISAGALDNIDDADLAPPPPTLFQQD</sequence>
<dbReference type="InterPro" id="IPR036388">
    <property type="entry name" value="WH-like_DNA-bd_sf"/>
</dbReference>
<protein>
    <submittedName>
        <fullName evidence="4">Sugar or nucleoside kinase, ribokinase family</fullName>
    </submittedName>
</protein>
<dbReference type="EMBL" id="FPKH01000002">
    <property type="protein sequence ID" value="SFX60387.1"/>
    <property type="molecule type" value="Genomic_DNA"/>
</dbReference>
<dbReference type="InterPro" id="IPR011611">
    <property type="entry name" value="PfkB_dom"/>
</dbReference>
<dbReference type="SUPFAM" id="SSF46785">
    <property type="entry name" value="Winged helix' DNA-binding domain"/>
    <property type="match status" value="1"/>
</dbReference>
<proteinExistence type="predicted"/>
<dbReference type="SUPFAM" id="SSF53613">
    <property type="entry name" value="Ribokinase-like"/>
    <property type="match status" value="1"/>
</dbReference>
<dbReference type="InterPro" id="IPR002173">
    <property type="entry name" value="Carboh/pur_kinase_PfkB_CS"/>
</dbReference>
<dbReference type="Proteomes" id="UP000182489">
    <property type="component" value="Unassembled WGS sequence"/>
</dbReference>
<feature type="domain" description="Carbohydrate kinase PfkB" evidence="3">
    <location>
        <begin position="77"/>
        <end position="374"/>
    </location>
</feature>
<dbReference type="InterPro" id="IPR036390">
    <property type="entry name" value="WH_DNA-bd_sf"/>
</dbReference>
<dbReference type="PANTHER" id="PTHR10584">
    <property type="entry name" value="SUGAR KINASE"/>
    <property type="match status" value="1"/>
</dbReference>
<evidence type="ECO:0000256" key="2">
    <source>
        <dbReference type="ARBA" id="ARBA00022777"/>
    </source>
</evidence>
<keyword evidence="2 4" id="KW-0418">Kinase</keyword>
<evidence type="ECO:0000313" key="5">
    <source>
        <dbReference type="Proteomes" id="UP000182489"/>
    </source>
</evidence>
<accession>A0AB38C831</accession>
<dbReference type="InterPro" id="IPR029056">
    <property type="entry name" value="Ribokinase-like"/>
</dbReference>